<dbReference type="InterPro" id="IPR013477">
    <property type="entry name" value="NifV/FrbC"/>
</dbReference>
<dbReference type="Pfam" id="PF00682">
    <property type="entry name" value="HMGL-like"/>
    <property type="match status" value="1"/>
</dbReference>
<dbReference type="PROSITE" id="PS00816">
    <property type="entry name" value="AIPM_HOMOCIT_SYNTH_2"/>
    <property type="match status" value="1"/>
</dbReference>
<keyword evidence="5" id="KW-0670">Pyruvate</keyword>
<dbReference type="PANTHER" id="PTHR42880">
    <property type="entry name" value="HOMOCITRATE SYNTHASE"/>
    <property type="match status" value="1"/>
</dbReference>
<comment type="similarity">
    <text evidence="1 3">Belongs to the alpha-IPM synthase/homocitrate synthase family.</text>
</comment>
<dbReference type="EMBL" id="CP048409">
    <property type="protein sequence ID" value="QIA07171.1"/>
    <property type="molecule type" value="Genomic_DNA"/>
</dbReference>
<dbReference type="PROSITE" id="PS00815">
    <property type="entry name" value="AIPM_HOMOCIT_SYNTH_1"/>
    <property type="match status" value="1"/>
</dbReference>
<dbReference type="GO" id="GO:0046912">
    <property type="term" value="F:acyltransferase activity, acyl groups converted into alkyl on transfer"/>
    <property type="evidence" value="ECO:0007669"/>
    <property type="project" value="InterPro"/>
</dbReference>
<organism evidence="5 6">
    <name type="scientific">Draconibacterium halophilum</name>
    <dbReference type="NCBI Taxonomy" id="2706887"/>
    <lineage>
        <taxon>Bacteria</taxon>
        <taxon>Pseudomonadati</taxon>
        <taxon>Bacteroidota</taxon>
        <taxon>Bacteroidia</taxon>
        <taxon>Marinilabiliales</taxon>
        <taxon>Prolixibacteraceae</taxon>
        <taxon>Draconibacterium</taxon>
    </lineage>
</organism>
<feature type="domain" description="Pyruvate carboxyltransferase" evidence="4">
    <location>
        <begin position="7"/>
        <end position="258"/>
    </location>
</feature>
<dbReference type="GO" id="GO:0019752">
    <property type="term" value="P:carboxylic acid metabolic process"/>
    <property type="evidence" value="ECO:0007669"/>
    <property type="project" value="InterPro"/>
</dbReference>
<dbReference type="InterPro" id="IPR013785">
    <property type="entry name" value="Aldolase_TIM"/>
</dbReference>
<dbReference type="PROSITE" id="PS50991">
    <property type="entry name" value="PYR_CT"/>
    <property type="match status" value="1"/>
</dbReference>
<evidence type="ECO:0000313" key="6">
    <source>
        <dbReference type="Proteomes" id="UP000474630"/>
    </source>
</evidence>
<keyword evidence="6" id="KW-1185">Reference proteome</keyword>
<dbReference type="KEGG" id="drc:G0Q07_05260"/>
<evidence type="ECO:0000256" key="1">
    <source>
        <dbReference type="ARBA" id="ARBA00006154"/>
    </source>
</evidence>
<dbReference type="Proteomes" id="UP000474630">
    <property type="component" value="Chromosome"/>
</dbReference>
<sequence length="374" mass="41539">MKDEKFPYLIDTTLRDGEQAPGVVFSLKEKLEIAQKLDEIGVPELEIGTPAMGEKEQSDIHCLINQGFSFASTCWCRATFNDLEAALATGAKRVNLSFPVSDIQLETLGKSRDWVRKNLPGIMNFATNHFEFVAVGAQDASRADYDFLKEYIYLTTLYGAKRVRIADTVGVLNPLSTQNLFTRLSGDFADVDFEFHGHNDLGMATANHVVALQSGAQSVSLTVNGLGERAGNACLEEVAFALKYSCGYDFNFEGKKMVQLSKLVERVSERKLALSKPVSGELVFSHESGIHCRSLKENPLSYQPFNPNEIGRQTELVIGKHSGMGAVDEMLQRRNIFLPKNELAILVAKIKKLSIELKRDLHFNEVKNLISSNI</sequence>
<dbReference type="Pfam" id="PF22617">
    <property type="entry name" value="HCS_D2"/>
    <property type="match status" value="1"/>
</dbReference>
<dbReference type="Gene3D" id="3.20.20.70">
    <property type="entry name" value="Aldolase class I"/>
    <property type="match status" value="1"/>
</dbReference>
<keyword evidence="2 3" id="KW-0808">Transferase</keyword>
<dbReference type="AlphaFoldDB" id="A0A6C0RDF0"/>
<evidence type="ECO:0000259" key="4">
    <source>
        <dbReference type="PROSITE" id="PS50991"/>
    </source>
</evidence>
<dbReference type="SUPFAM" id="SSF51569">
    <property type="entry name" value="Aldolase"/>
    <property type="match status" value="1"/>
</dbReference>
<dbReference type="InterPro" id="IPR002034">
    <property type="entry name" value="AIPM/Hcit_synth_CS"/>
</dbReference>
<dbReference type="Gene3D" id="1.10.238.260">
    <property type="match status" value="1"/>
</dbReference>
<gene>
    <name evidence="5" type="ORF">G0Q07_05260</name>
</gene>
<evidence type="ECO:0000256" key="2">
    <source>
        <dbReference type="ARBA" id="ARBA00022679"/>
    </source>
</evidence>
<dbReference type="InterPro" id="IPR000891">
    <property type="entry name" value="PYR_CT"/>
</dbReference>
<evidence type="ECO:0000256" key="3">
    <source>
        <dbReference type="RuleBase" id="RU003523"/>
    </source>
</evidence>
<name>A0A6C0RDF0_9BACT</name>
<evidence type="ECO:0000313" key="5">
    <source>
        <dbReference type="EMBL" id="QIA07171.1"/>
    </source>
</evidence>
<dbReference type="RefSeq" id="WP_163345099.1">
    <property type="nucleotide sequence ID" value="NZ_CP048409.1"/>
</dbReference>
<dbReference type="CDD" id="cd07939">
    <property type="entry name" value="DRE_TIM_NifV"/>
    <property type="match status" value="1"/>
</dbReference>
<dbReference type="InterPro" id="IPR054691">
    <property type="entry name" value="LeuA/HCS_post-cat"/>
</dbReference>
<proteinExistence type="inferred from homology"/>
<dbReference type="PANTHER" id="PTHR42880:SF1">
    <property type="entry name" value="ISOPROPYLMALATE_HOMOCITRATE_CITRAMALATE SYNTHASE FAMILY PROTEIN"/>
    <property type="match status" value="1"/>
</dbReference>
<reference evidence="5 6" key="1">
    <citation type="submission" date="2020-02" db="EMBL/GenBank/DDBJ databases">
        <title>Genome sequencing for Draconibacterium sp. strain M1.</title>
        <authorList>
            <person name="Park S.-J."/>
        </authorList>
    </citation>
    <scope>NUCLEOTIDE SEQUENCE [LARGE SCALE GENOMIC DNA]</scope>
    <source>
        <strain evidence="5 6">M1</strain>
    </source>
</reference>
<accession>A0A6C0RDF0</accession>
<protein>
    <submittedName>
        <fullName evidence="5">Pyruvate carboxyltransferase</fullName>
    </submittedName>
</protein>